<dbReference type="SMART" id="SM00225">
    <property type="entry name" value="BTB"/>
    <property type="match status" value="1"/>
</dbReference>
<dbReference type="OrthoDB" id="6359816at2759"/>
<dbReference type="Proteomes" id="UP000887013">
    <property type="component" value="Unassembled WGS sequence"/>
</dbReference>
<keyword evidence="4" id="KW-1185">Reference proteome</keyword>
<evidence type="ECO:0000259" key="2">
    <source>
        <dbReference type="PROSITE" id="PS50144"/>
    </source>
</evidence>
<dbReference type="GO" id="GO:0030163">
    <property type="term" value="P:protein catabolic process"/>
    <property type="evidence" value="ECO:0007669"/>
    <property type="project" value="UniProtKB-ARBA"/>
</dbReference>
<proteinExistence type="predicted"/>
<evidence type="ECO:0000313" key="4">
    <source>
        <dbReference type="Proteomes" id="UP000887013"/>
    </source>
</evidence>
<dbReference type="InterPro" id="IPR008974">
    <property type="entry name" value="TRAF-like"/>
</dbReference>
<dbReference type="InterPro" id="IPR002083">
    <property type="entry name" value="MATH/TRAF_dom"/>
</dbReference>
<sequence>MGFDDGTSLAPFTYIWIIENYPKFNFDCKVFSPKFTVESMGGTEWYVVVYAMYDMDLIEFSLNRSDDSGPQKIEIEFEFSILAADGTPWIEKTNRGTFGKGMCFRVNDFEVTNNFAEIGTEFLPMKTVTIRCRMWRRETNIPQTGLWMARTRLETDCISFIWPIKDFSTLELAEERWRLLKYTMNGFTPCLELGLFFFEHDMWLKIINTNPTRKFHMSWEISLVGVDGKIHTPRKGYGCIELEKSMIFRGVFSMDTLRYHASQFFSYDALCLKCEFEIFVGDLESRIEYQTSGVPDETCTQMDCSTNRLESCCPLKISVKELHDDDSLVDVNFRVDNQVFPAHKVILGAQSLVFKDMFASEIRETRTIDIPNVKSQTFKLLMKYVYTDTLPDLDWESALELHEVANKYKLLGLLCECTSFLRLNSSLSDNSNLEFLNDKDYLHRAVERLYVTQDNEILRSDSWKTFKQENPREALETLERVFIMKFTSI</sequence>
<dbReference type="SUPFAM" id="SSF49599">
    <property type="entry name" value="TRAF domain-like"/>
    <property type="match status" value="1"/>
</dbReference>
<evidence type="ECO:0000313" key="3">
    <source>
        <dbReference type="EMBL" id="GFS53589.1"/>
    </source>
</evidence>
<dbReference type="InterPro" id="IPR000210">
    <property type="entry name" value="BTB/POZ_dom"/>
</dbReference>
<feature type="domain" description="BTB" evidence="1">
    <location>
        <begin position="329"/>
        <end position="390"/>
    </location>
</feature>
<dbReference type="CDD" id="cd18186">
    <property type="entry name" value="BTB_POZ_ZBTB_KLHL-like"/>
    <property type="match status" value="1"/>
</dbReference>
<evidence type="ECO:0000259" key="1">
    <source>
        <dbReference type="PROSITE" id="PS50097"/>
    </source>
</evidence>
<dbReference type="AlphaFoldDB" id="A0A8X6JB01"/>
<dbReference type="PROSITE" id="PS50144">
    <property type="entry name" value="MATH"/>
    <property type="match status" value="1"/>
</dbReference>
<feature type="domain" description="MATH" evidence="2">
    <location>
        <begin position="11"/>
        <end position="134"/>
    </location>
</feature>
<accession>A0A8X6JB01</accession>
<organism evidence="3 4">
    <name type="scientific">Nephila pilipes</name>
    <name type="common">Giant wood spider</name>
    <name type="synonym">Nephila maculata</name>
    <dbReference type="NCBI Taxonomy" id="299642"/>
    <lineage>
        <taxon>Eukaryota</taxon>
        <taxon>Metazoa</taxon>
        <taxon>Ecdysozoa</taxon>
        <taxon>Arthropoda</taxon>
        <taxon>Chelicerata</taxon>
        <taxon>Arachnida</taxon>
        <taxon>Araneae</taxon>
        <taxon>Araneomorphae</taxon>
        <taxon>Entelegynae</taxon>
        <taxon>Araneoidea</taxon>
        <taxon>Nephilidae</taxon>
        <taxon>Nephila</taxon>
    </lineage>
</organism>
<dbReference type="Gene3D" id="2.60.210.10">
    <property type="entry name" value="Apoptosis, Tumor Necrosis Factor Receptor Associated Protein 2, Chain A"/>
    <property type="match status" value="1"/>
</dbReference>
<dbReference type="Gene3D" id="3.30.710.10">
    <property type="entry name" value="Potassium Channel Kv1.1, Chain A"/>
    <property type="match status" value="1"/>
</dbReference>
<dbReference type="Pfam" id="PF00651">
    <property type="entry name" value="BTB"/>
    <property type="match status" value="1"/>
</dbReference>
<dbReference type="EMBL" id="BMAW01092194">
    <property type="protein sequence ID" value="GFS53589.1"/>
    <property type="molecule type" value="Genomic_DNA"/>
</dbReference>
<protein>
    <submittedName>
        <fullName evidence="3">Speckle-type POZ protein</fullName>
    </submittedName>
</protein>
<dbReference type="CDD" id="cd00121">
    <property type="entry name" value="MATH"/>
    <property type="match status" value="1"/>
</dbReference>
<reference evidence="3" key="1">
    <citation type="submission" date="2020-08" db="EMBL/GenBank/DDBJ databases">
        <title>Multicomponent nature underlies the extraordinary mechanical properties of spider dragline silk.</title>
        <authorList>
            <person name="Kono N."/>
            <person name="Nakamura H."/>
            <person name="Mori M."/>
            <person name="Yoshida Y."/>
            <person name="Ohtoshi R."/>
            <person name="Malay A.D."/>
            <person name="Moran D.A.P."/>
            <person name="Tomita M."/>
            <person name="Numata K."/>
            <person name="Arakawa K."/>
        </authorList>
    </citation>
    <scope>NUCLEOTIDE SEQUENCE</scope>
</reference>
<comment type="caution">
    <text evidence="3">The sequence shown here is derived from an EMBL/GenBank/DDBJ whole genome shotgun (WGS) entry which is preliminary data.</text>
</comment>
<name>A0A8X6JB01_NEPPI</name>
<dbReference type="PROSITE" id="PS50097">
    <property type="entry name" value="BTB"/>
    <property type="match status" value="1"/>
</dbReference>
<dbReference type="InterPro" id="IPR011333">
    <property type="entry name" value="SKP1/BTB/POZ_sf"/>
</dbReference>
<dbReference type="SUPFAM" id="SSF54695">
    <property type="entry name" value="POZ domain"/>
    <property type="match status" value="1"/>
</dbReference>
<dbReference type="PANTHER" id="PTHR24413">
    <property type="entry name" value="SPECKLE-TYPE POZ PROTEIN"/>
    <property type="match status" value="1"/>
</dbReference>
<gene>
    <name evidence="3" type="primary">SPOP_31</name>
    <name evidence="3" type="ORF">NPIL_525451</name>
</gene>